<keyword evidence="2" id="KW-1185">Reference proteome</keyword>
<reference evidence="1 2" key="1">
    <citation type="submission" date="2019-04" db="EMBL/GenBank/DDBJ databases">
        <title>Phreatobacter aquaticus sp. nov.</title>
        <authorList>
            <person name="Choi A."/>
            <person name="Baek K."/>
        </authorList>
    </citation>
    <scope>NUCLEOTIDE SEQUENCE [LARGE SCALE GENOMIC DNA]</scope>
    <source>
        <strain evidence="1 2">NMCR1094</strain>
    </source>
</reference>
<dbReference type="EMBL" id="CP039865">
    <property type="protein sequence ID" value="QCK87699.1"/>
    <property type="molecule type" value="Genomic_DNA"/>
</dbReference>
<protein>
    <submittedName>
        <fullName evidence="1">Uncharacterized protein</fullName>
    </submittedName>
</protein>
<gene>
    <name evidence="1" type="ORF">E8L99_19045</name>
</gene>
<dbReference type="RefSeq" id="WP_137101028.1">
    <property type="nucleotide sequence ID" value="NZ_CP039865.1"/>
</dbReference>
<dbReference type="OrthoDB" id="8481167at2"/>
<dbReference type="KEGG" id="paqt:E8L99_19045"/>
<name>A0A4D7QQA5_9HYPH</name>
<sequence length="152" mass="16845">MAAVLLSPGEAQAQRRDEPVGAVGNVRIFRVFENNRFDRCYGMVPDFQLGARLFWKHGSNYILTVPGVERPGNKRVTIQTPRGLLQANGVAQGGWQGRTIIDLPGVEADRLISLRGSFEVNVDGVRFPYQLQGATMQQVFEAVENCVGRNSR</sequence>
<proteinExistence type="predicted"/>
<accession>A0A4D7QQA5</accession>
<organism evidence="1 2">
    <name type="scientific">Phreatobacter aquaticus</name>
    <dbReference type="NCBI Taxonomy" id="2570229"/>
    <lineage>
        <taxon>Bacteria</taxon>
        <taxon>Pseudomonadati</taxon>
        <taxon>Pseudomonadota</taxon>
        <taxon>Alphaproteobacteria</taxon>
        <taxon>Hyphomicrobiales</taxon>
        <taxon>Phreatobacteraceae</taxon>
        <taxon>Phreatobacter</taxon>
    </lineage>
</organism>
<dbReference type="AlphaFoldDB" id="A0A4D7QQA5"/>
<evidence type="ECO:0000313" key="1">
    <source>
        <dbReference type="EMBL" id="QCK87699.1"/>
    </source>
</evidence>
<evidence type="ECO:0000313" key="2">
    <source>
        <dbReference type="Proteomes" id="UP000298588"/>
    </source>
</evidence>
<dbReference type="Proteomes" id="UP000298588">
    <property type="component" value="Chromosome"/>
</dbReference>